<dbReference type="Gramene" id="MELO3C029955.2.1">
    <property type="protein sequence ID" value="MELO3C029955.2.1"/>
    <property type="gene ID" value="MELO3C029955.2"/>
</dbReference>
<sequence length="118" mass="12943">RRPPTLIFFFEITRLPPPLPLFSPLRSPRDNLPPSVKAAIVTLVLRSSLAQVATFRAAPFFVSHLLCVATSESEASGLCLLQSVFVHKAPAVVTSPRTQPPSRSLIRTKLVSPSILFR</sequence>
<accession>A0A9I9E7R5</accession>
<dbReference type="AlphaFoldDB" id="A0A9I9E7R5"/>
<reference evidence="1" key="1">
    <citation type="submission" date="2023-03" db="UniProtKB">
        <authorList>
            <consortium name="EnsemblPlants"/>
        </authorList>
    </citation>
    <scope>IDENTIFICATION</scope>
</reference>
<proteinExistence type="predicted"/>
<name>A0A9I9E7R5_CUCME</name>
<organism evidence="1">
    <name type="scientific">Cucumis melo</name>
    <name type="common">Muskmelon</name>
    <dbReference type="NCBI Taxonomy" id="3656"/>
    <lineage>
        <taxon>Eukaryota</taxon>
        <taxon>Viridiplantae</taxon>
        <taxon>Streptophyta</taxon>
        <taxon>Embryophyta</taxon>
        <taxon>Tracheophyta</taxon>
        <taxon>Spermatophyta</taxon>
        <taxon>Magnoliopsida</taxon>
        <taxon>eudicotyledons</taxon>
        <taxon>Gunneridae</taxon>
        <taxon>Pentapetalae</taxon>
        <taxon>rosids</taxon>
        <taxon>fabids</taxon>
        <taxon>Cucurbitales</taxon>
        <taxon>Cucurbitaceae</taxon>
        <taxon>Benincaseae</taxon>
        <taxon>Cucumis</taxon>
    </lineage>
</organism>
<protein>
    <submittedName>
        <fullName evidence="1">Uncharacterized protein</fullName>
    </submittedName>
</protein>
<dbReference type="EnsemblPlants" id="MELO3C029955.2.1">
    <property type="protein sequence ID" value="MELO3C029955.2.1"/>
    <property type="gene ID" value="MELO3C029955.2"/>
</dbReference>
<evidence type="ECO:0000313" key="1">
    <source>
        <dbReference type="EnsemblPlants" id="MELO3C029955.2.1"/>
    </source>
</evidence>